<proteinExistence type="predicted"/>
<comment type="caution">
    <text evidence="2">The sequence shown here is derived from an EMBL/GenBank/DDBJ whole genome shotgun (WGS) entry which is preliminary data.</text>
</comment>
<organism evidence="2 3">
    <name type="scientific">Cervus elaphus hippelaphus</name>
    <name type="common">European red deer</name>
    <dbReference type="NCBI Taxonomy" id="46360"/>
    <lineage>
        <taxon>Eukaryota</taxon>
        <taxon>Metazoa</taxon>
        <taxon>Chordata</taxon>
        <taxon>Craniata</taxon>
        <taxon>Vertebrata</taxon>
        <taxon>Euteleostomi</taxon>
        <taxon>Mammalia</taxon>
        <taxon>Eutheria</taxon>
        <taxon>Laurasiatheria</taxon>
        <taxon>Artiodactyla</taxon>
        <taxon>Ruminantia</taxon>
        <taxon>Pecora</taxon>
        <taxon>Cervidae</taxon>
        <taxon>Cervinae</taxon>
        <taxon>Cervus</taxon>
    </lineage>
</organism>
<feature type="region of interest" description="Disordered" evidence="1">
    <location>
        <begin position="50"/>
        <end position="69"/>
    </location>
</feature>
<dbReference type="AlphaFoldDB" id="A0A212CKN8"/>
<gene>
    <name evidence="2" type="ORF">Celaphus_00012025</name>
</gene>
<evidence type="ECO:0000256" key="1">
    <source>
        <dbReference type="SAM" id="MobiDB-lite"/>
    </source>
</evidence>
<keyword evidence="3" id="KW-1185">Reference proteome</keyword>
<sequence>MMSSSPQNTNQPPGSLSVVTMVWEVTNISQNQVLRNPMANANNPMNPGCNSMALGMGTSNPGLNSPQFAGQQPQFLAKVGPTQPYIPQRTYTRSYYPGSGGFGAISSAGNCCSGGSSSHGSSHS</sequence>
<accession>A0A212CKN8</accession>
<evidence type="ECO:0000313" key="3">
    <source>
        <dbReference type="Proteomes" id="UP000242450"/>
    </source>
</evidence>
<feature type="compositionally biased region" description="Polar residues" evidence="1">
    <location>
        <begin position="57"/>
        <end position="69"/>
    </location>
</feature>
<reference evidence="2 3" key="1">
    <citation type="journal article" date="2018" name="Mol. Genet. Genomics">
        <title>The red deer Cervus elaphus genome CerEla1.0: sequencing, annotating, genes, and chromosomes.</title>
        <authorList>
            <person name="Bana N.A."/>
            <person name="Nyiri A."/>
            <person name="Nagy J."/>
            <person name="Frank K."/>
            <person name="Nagy T."/>
            <person name="Steger V."/>
            <person name="Schiller M."/>
            <person name="Lakatos P."/>
            <person name="Sugar L."/>
            <person name="Horn P."/>
            <person name="Barta E."/>
            <person name="Orosz L."/>
        </authorList>
    </citation>
    <scope>NUCLEOTIDE SEQUENCE [LARGE SCALE GENOMIC DNA]</scope>
    <source>
        <strain evidence="2">Hungarian</strain>
    </source>
</reference>
<dbReference type="OrthoDB" id="8957734at2759"/>
<protein>
    <submittedName>
        <fullName evidence="2">Uncharacterized protein</fullName>
    </submittedName>
</protein>
<dbReference type="Proteomes" id="UP000242450">
    <property type="component" value="Chromosome 18"/>
</dbReference>
<dbReference type="EMBL" id="MKHE01000018">
    <property type="protein sequence ID" value="OWK06495.1"/>
    <property type="molecule type" value="Genomic_DNA"/>
</dbReference>
<evidence type="ECO:0000313" key="2">
    <source>
        <dbReference type="EMBL" id="OWK06495.1"/>
    </source>
</evidence>
<name>A0A212CKN8_CEREH</name>